<dbReference type="Proteomes" id="UP000681722">
    <property type="component" value="Unassembled WGS sequence"/>
</dbReference>
<keyword evidence="3 5" id="KW-1133">Transmembrane helix</keyword>
<protein>
    <recommendedName>
        <fullName evidence="6">SLC26A/SulP transporter domain-containing protein</fullName>
    </recommendedName>
</protein>
<feature type="non-terminal residue" evidence="7">
    <location>
        <position position="134"/>
    </location>
</feature>
<feature type="transmembrane region" description="Helical" evidence="5">
    <location>
        <begin position="43"/>
        <end position="64"/>
    </location>
</feature>
<dbReference type="InterPro" id="IPR001902">
    <property type="entry name" value="SLC26A/SulP_fam"/>
</dbReference>
<feature type="transmembrane region" description="Helical" evidence="5">
    <location>
        <begin position="6"/>
        <end position="22"/>
    </location>
</feature>
<dbReference type="Pfam" id="PF00916">
    <property type="entry name" value="Sulfate_transp"/>
    <property type="match status" value="1"/>
</dbReference>
<dbReference type="Proteomes" id="UP000663829">
    <property type="component" value="Unassembled WGS sequence"/>
</dbReference>
<dbReference type="PANTHER" id="PTHR11814">
    <property type="entry name" value="SULFATE TRANSPORTER"/>
    <property type="match status" value="1"/>
</dbReference>
<evidence type="ECO:0000313" key="9">
    <source>
        <dbReference type="Proteomes" id="UP000663829"/>
    </source>
</evidence>
<evidence type="ECO:0000256" key="2">
    <source>
        <dbReference type="ARBA" id="ARBA00022692"/>
    </source>
</evidence>
<evidence type="ECO:0000256" key="1">
    <source>
        <dbReference type="ARBA" id="ARBA00004141"/>
    </source>
</evidence>
<gene>
    <name evidence="7" type="ORF">GPM918_LOCUS43834</name>
    <name evidence="8" type="ORF">SRO942_LOCUS45458</name>
</gene>
<sequence>NPDQEIVAIGVTNIIGCFFSAYPTTGSFSRTAIKSKSGVRTPIAGVFSACVVVLSLYALTPAFYYIPDAVLAAVIIHAVADLASGPKVWKELWDVHPLELFIFVAAVIITFFATVEYGIYTAVGVSLNIIHLLP</sequence>
<comment type="subcellular location">
    <subcellularLocation>
        <location evidence="1">Membrane</location>
        <topology evidence="1">Multi-pass membrane protein</topology>
    </subcellularLocation>
</comment>
<dbReference type="EMBL" id="CAJOBC010108441">
    <property type="protein sequence ID" value="CAF4514196.1"/>
    <property type="molecule type" value="Genomic_DNA"/>
</dbReference>
<evidence type="ECO:0000256" key="5">
    <source>
        <dbReference type="SAM" id="Phobius"/>
    </source>
</evidence>
<comment type="caution">
    <text evidence="7">The sequence shown here is derived from an EMBL/GenBank/DDBJ whole genome shotgun (WGS) entry which is preliminary data.</text>
</comment>
<keyword evidence="4 5" id="KW-0472">Membrane</keyword>
<keyword evidence="2 5" id="KW-0812">Transmembrane</keyword>
<feature type="transmembrane region" description="Helical" evidence="5">
    <location>
        <begin position="101"/>
        <end position="130"/>
    </location>
</feature>
<dbReference type="EMBL" id="CAJNOQ010041168">
    <property type="protein sequence ID" value="CAF1622716.1"/>
    <property type="molecule type" value="Genomic_DNA"/>
</dbReference>
<feature type="non-terminal residue" evidence="7">
    <location>
        <position position="1"/>
    </location>
</feature>
<name>A0A816CFS2_9BILA</name>
<proteinExistence type="predicted"/>
<evidence type="ECO:0000313" key="7">
    <source>
        <dbReference type="EMBL" id="CAF1622716.1"/>
    </source>
</evidence>
<dbReference type="GO" id="GO:0016020">
    <property type="term" value="C:membrane"/>
    <property type="evidence" value="ECO:0007669"/>
    <property type="project" value="UniProtKB-SubCell"/>
</dbReference>
<dbReference type="GO" id="GO:0055085">
    <property type="term" value="P:transmembrane transport"/>
    <property type="evidence" value="ECO:0007669"/>
    <property type="project" value="InterPro"/>
</dbReference>
<feature type="domain" description="SLC26A/SulP transporter" evidence="6">
    <location>
        <begin position="1"/>
        <end position="106"/>
    </location>
</feature>
<dbReference type="OrthoDB" id="288203at2759"/>
<evidence type="ECO:0000313" key="8">
    <source>
        <dbReference type="EMBL" id="CAF4514196.1"/>
    </source>
</evidence>
<evidence type="ECO:0000259" key="6">
    <source>
        <dbReference type="Pfam" id="PF00916"/>
    </source>
</evidence>
<accession>A0A816CFS2</accession>
<dbReference type="AlphaFoldDB" id="A0A816CFS2"/>
<dbReference type="InterPro" id="IPR011547">
    <property type="entry name" value="SLC26A/SulP_dom"/>
</dbReference>
<keyword evidence="9" id="KW-1185">Reference proteome</keyword>
<reference evidence="7" key="1">
    <citation type="submission" date="2021-02" db="EMBL/GenBank/DDBJ databases">
        <authorList>
            <person name="Nowell W R."/>
        </authorList>
    </citation>
    <scope>NUCLEOTIDE SEQUENCE</scope>
</reference>
<evidence type="ECO:0000256" key="4">
    <source>
        <dbReference type="ARBA" id="ARBA00023136"/>
    </source>
</evidence>
<evidence type="ECO:0000256" key="3">
    <source>
        <dbReference type="ARBA" id="ARBA00022989"/>
    </source>
</evidence>
<organism evidence="7 9">
    <name type="scientific">Didymodactylos carnosus</name>
    <dbReference type="NCBI Taxonomy" id="1234261"/>
    <lineage>
        <taxon>Eukaryota</taxon>
        <taxon>Metazoa</taxon>
        <taxon>Spiralia</taxon>
        <taxon>Gnathifera</taxon>
        <taxon>Rotifera</taxon>
        <taxon>Eurotatoria</taxon>
        <taxon>Bdelloidea</taxon>
        <taxon>Philodinida</taxon>
        <taxon>Philodinidae</taxon>
        <taxon>Didymodactylos</taxon>
    </lineage>
</organism>